<keyword evidence="4 5" id="KW-0472">Membrane</keyword>
<dbReference type="OrthoDB" id="56838at2157"/>
<dbReference type="InterPro" id="IPR002293">
    <property type="entry name" value="AA/rel_permease1"/>
</dbReference>
<dbReference type="InterPro" id="IPR014729">
    <property type="entry name" value="Rossmann-like_a/b/a_fold"/>
</dbReference>
<reference evidence="9 12" key="3">
    <citation type="journal article" date="2014" name="PLoS Genet.">
        <title>Phylogenetically driven sequencing of extremely halophilic archaea reveals strategies for static and dynamic osmo-response.</title>
        <authorList>
            <person name="Becker E.A."/>
            <person name="Seitzer P.M."/>
            <person name="Tritt A."/>
            <person name="Larsen D."/>
            <person name="Krusor M."/>
            <person name="Yao A.I."/>
            <person name="Wu D."/>
            <person name="Madern D."/>
            <person name="Eisen J.A."/>
            <person name="Darling A.E."/>
            <person name="Facciotti M.T."/>
        </authorList>
    </citation>
    <scope>NUCLEOTIDE SEQUENCE [LARGE SCALE GENOMIC DNA]</scope>
    <source>
        <strain evidence="9">ATCC 33500</strain>
        <strain evidence="12">ATCC 33500 / DSM 1411 / JCM 8866 / NBRC 14739 / NCIMB 2177 / R-4</strain>
    </source>
</reference>
<feature type="transmembrane region" description="Helical" evidence="5">
    <location>
        <begin position="129"/>
        <end position="150"/>
    </location>
</feature>
<comment type="subcellular location">
    <subcellularLocation>
        <location evidence="1">Membrane</location>
        <topology evidence="1">Multi-pass membrane protein</topology>
    </subcellularLocation>
</comment>
<protein>
    <submittedName>
        <fullName evidence="10">Amino acid permease</fullName>
    </submittedName>
    <submittedName>
        <fullName evidence="8">Amino acid transporter</fullName>
    </submittedName>
    <submittedName>
        <fullName evidence="7 9">Cationic amino acid transport protein</fullName>
    </submittedName>
</protein>
<dbReference type="Proteomes" id="UP000006469">
    <property type="component" value="Chromosome"/>
</dbReference>
<feature type="transmembrane region" description="Helical" evidence="5">
    <location>
        <begin position="12"/>
        <end position="37"/>
    </location>
</feature>
<dbReference type="EMBL" id="CP007551">
    <property type="protein sequence ID" value="AHZ22762.1"/>
    <property type="molecule type" value="Genomic_DNA"/>
</dbReference>
<keyword evidence="2 5" id="KW-0812">Transmembrane</keyword>
<feature type="transmembrane region" description="Helical" evidence="5">
    <location>
        <begin position="162"/>
        <end position="181"/>
    </location>
</feature>
<evidence type="ECO:0000313" key="10">
    <source>
        <dbReference type="EMBL" id="QCQ74375.1"/>
    </source>
</evidence>
<evidence type="ECO:0000259" key="6">
    <source>
        <dbReference type="Pfam" id="PF00582"/>
    </source>
</evidence>
<reference evidence="7 11" key="2">
    <citation type="journal article" date="2012" name="J. Bacteriol.">
        <title>Complete genome sequence of the metabolically versatile halophilic archaeon Haloferax mediterranei, a poly(3-hydroxybutyrate-co-3-hydroxyvalerate) producer.</title>
        <authorList>
            <person name="Han J."/>
            <person name="Zhang F."/>
            <person name="Hou J."/>
            <person name="Liu X."/>
            <person name="Li M."/>
            <person name="Liu H."/>
            <person name="Cai L."/>
            <person name="Zhang B."/>
            <person name="Chen Y."/>
            <person name="Zhou J."/>
            <person name="Hu S."/>
            <person name="Xiang H."/>
        </authorList>
    </citation>
    <scope>NUCLEOTIDE SEQUENCE [LARGE SCALE GENOMIC DNA]</scope>
    <source>
        <strain evidence="11">ATCC 33500 / DSM 1411 / JCM 8866 / NBRC 14739 / NCIMB 2177 / R-4</strain>
        <strain evidence="7">CGMCC 1.2087</strain>
    </source>
</reference>
<keyword evidence="3 5" id="KW-1133">Transmembrane helix</keyword>
<organism evidence="7 11">
    <name type="scientific">Haloferax mediterranei (strain ATCC 33500 / DSM 1411 / JCM 8866 / NBRC 14739 / NCIMB 2177 / R-4)</name>
    <name type="common">Halobacterium mediterranei</name>
    <dbReference type="NCBI Taxonomy" id="523841"/>
    <lineage>
        <taxon>Archaea</taxon>
        <taxon>Methanobacteriati</taxon>
        <taxon>Methanobacteriota</taxon>
        <taxon>Stenosarchaea group</taxon>
        <taxon>Halobacteria</taxon>
        <taxon>Halobacteriales</taxon>
        <taxon>Haloferacaceae</taxon>
        <taxon>Haloferax</taxon>
    </lineage>
</organism>
<feature type="domain" description="UspA" evidence="6">
    <location>
        <begin position="633"/>
        <end position="761"/>
    </location>
</feature>
<accession>I3R0Q2</accession>
<dbReference type="EMBL" id="CP039139">
    <property type="protein sequence ID" value="QCQ74375.1"/>
    <property type="molecule type" value="Genomic_DNA"/>
</dbReference>
<evidence type="ECO:0000313" key="13">
    <source>
        <dbReference type="Proteomes" id="UP000027075"/>
    </source>
</evidence>
<feature type="transmembrane region" description="Helical" evidence="5">
    <location>
        <begin position="43"/>
        <end position="63"/>
    </location>
</feature>
<feature type="transmembrane region" description="Helical" evidence="5">
    <location>
        <begin position="354"/>
        <end position="373"/>
    </location>
</feature>
<evidence type="ECO:0000256" key="3">
    <source>
        <dbReference type="ARBA" id="ARBA00022989"/>
    </source>
</evidence>
<dbReference type="STRING" id="523841.HFX_0070"/>
<evidence type="ECO:0000313" key="9">
    <source>
        <dbReference type="EMBL" id="EMA02916.1"/>
    </source>
</evidence>
<dbReference type="eggNOG" id="arCOG00009">
    <property type="taxonomic scope" value="Archaea"/>
</dbReference>
<dbReference type="PANTHER" id="PTHR11785:SF512">
    <property type="entry name" value="SOBREMESA, ISOFORM B"/>
    <property type="match status" value="1"/>
</dbReference>
<evidence type="ECO:0000256" key="4">
    <source>
        <dbReference type="ARBA" id="ARBA00023136"/>
    </source>
</evidence>
<dbReference type="InterPro" id="IPR050598">
    <property type="entry name" value="AminoAcid_Transporter"/>
</dbReference>
<feature type="domain" description="UspA" evidence="6">
    <location>
        <begin position="483"/>
        <end position="621"/>
    </location>
</feature>
<evidence type="ECO:0000256" key="1">
    <source>
        <dbReference type="ARBA" id="ARBA00004141"/>
    </source>
</evidence>
<dbReference type="PATRIC" id="fig|523841.21.peg.2040"/>
<dbReference type="InterPro" id="IPR006016">
    <property type="entry name" value="UspA"/>
</dbReference>
<dbReference type="Proteomes" id="UP000011603">
    <property type="component" value="Unassembled WGS sequence"/>
</dbReference>
<evidence type="ECO:0000256" key="5">
    <source>
        <dbReference type="SAM" id="Phobius"/>
    </source>
</evidence>
<evidence type="ECO:0000313" key="11">
    <source>
        <dbReference type="Proteomes" id="UP000006469"/>
    </source>
</evidence>
<dbReference type="Pfam" id="PF13520">
    <property type="entry name" value="AA_permease_2"/>
    <property type="match status" value="1"/>
</dbReference>
<reference evidence="7" key="1">
    <citation type="journal article" date="2012" name="Appl. Environ. Microbiol.">
        <title>Identification of the haloarchaeal phasin (PhaP) that functions in polyhydroxyalkanoate accumulation and granule formation in Haloferax mediterranei.</title>
        <authorList>
            <person name="Cai S."/>
            <person name="Cai L."/>
            <person name="Liu H."/>
            <person name="Liu X."/>
            <person name="Han J."/>
            <person name="Zhou J."/>
            <person name="Xiang H."/>
        </authorList>
    </citation>
    <scope>NUCLEOTIDE SEQUENCE</scope>
    <source>
        <strain evidence="7">CGMCC 1.2087</strain>
    </source>
</reference>
<dbReference type="CDD" id="cd00293">
    <property type="entry name" value="USP-like"/>
    <property type="match status" value="1"/>
</dbReference>
<dbReference type="AlphaFoldDB" id="I3R0Q2"/>
<evidence type="ECO:0000256" key="2">
    <source>
        <dbReference type="ARBA" id="ARBA00022692"/>
    </source>
</evidence>
<keyword evidence="12" id="KW-1185">Reference proteome</keyword>
<dbReference type="SUPFAM" id="SSF52402">
    <property type="entry name" value="Adenine nucleotide alpha hydrolases-like"/>
    <property type="match status" value="2"/>
</dbReference>
<dbReference type="EMBL" id="AOLO01000007">
    <property type="protein sequence ID" value="EMA02916.1"/>
    <property type="molecule type" value="Genomic_DNA"/>
</dbReference>
<feature type="transmembrane region" description="Helical" evidence="5">
    <location>
        <begin position="193"/>
        <end position="217"/>
    </location>
</feature>
<dbReference type="PaxDb" id="523841-HFX_0070"/>
<evidence type="ECO:0000313" key="12">
    <source>
        <dbReference type="Proteomes" id="UP000011603"/>
    </source>
</evidence>
<dbReference type="RefSeq" id="WP_004058694.1">
    <property type="nucleotide sequence ID" value="NC_017941.2"/>
</dbReference>
<reference evidence="7" key="5">
    <citation type="submission" date="2014-05" db="EMBL/GenBank/DDBJ databases">
        <authorList>
            <person name="Wang L."/>
            <person name="Yang H."/>
            <person name="Xiang H."/>
        </authorList>
    </citation>
    <scope>NUCLEOTIDE SEQUENCE</scope>
    <source>
        <strain evidence="7">CGMCC 1.2087</strain>
    </source>
</reference>
<feature type="transmembrane region" description="Helical" evidence="5">
    <location>
        <begin position="275"/>
        <end position="301"/>
    </location>
</feature>
<sequence>MSETEQELARDLGFLEAYTIGLGTMIGAGIFVLPSIAAEQAGPASMISFFAGGLVSLLAALSLSELATGMPKAGGSYYYVNRALGPFFGSIVGWGMWAGLTFASAFYMIGFGQYLLPGLGKYVGFLAGWGQIGITVAALVMAAILTGVNYYGVKETGSLQNVIVLTLVGLIVAFLSLGIISGPTIQEFNPNGWPAVAATIGTVYVTFIGFEVIATSAEEIKNPSRNLPLAMIASVVTPTLMYVGVMFVSTGTLSIDVLTASPIPVADVATEFMGSIGALAMIVGAVLATVSSANASILSAARVNFAMGRDRILVNWLNEVHERFRTPYRAITATGIITLVLIAIGVGIGTLAEVASFMYLVTYALVHVTVVVLRRANPETYDPAFQIPSALYPIVPVVGMVACLAVLVQMSVEFVPTIVAVGSVDLVLPVTPTPVGAIGTVLIAFGVVWYYLYARERALSESLVGEAIAPEPATMADGEGRYRVVVPVANPETERDLLRMAAASAHAHEDEHAEVIAVNVIEVPRQTSLSQDLTFEEERVERQQELLDSARDIASDLEIGLRTRAIVGRDTGSIILDVIEEENVDHVLLGWKGTRSRREHVLGSTIDPVVGRAPCDATLVKLGPEDGRGKGDIMVLAGKGPHAPVAARRAAELVAAAADDASLTVLNVQSPEPDSDEDVSPTERGEAVIDELAERAGIEYMSYDSKVTVAEDTEQAILEAATGYDTICIGATRSGAISQAVFGSLPEKVGAEVEQTVVMARGPEESPMSIREALLRRLEV</sequence>
<feature type="transmembrane region" description="Helical" evidence="5">
    <location>
        <begin position="435"/>
        <end position="453"/>
    </location>
</feature>
<gene>
    <name evidence="7" type="primary">cat1</name>
    <name evidence="7" type="ordered locus">HFX_0070</name>
    <name evidence="8" type="ORF">BM92_08940</name>
    <name evidence="9" type="ORF">C439_10045</name>
    <name evidence="10" type="ORF">E6P09_03440</name>
</gene>
<name>I3R0Q2_HALMT</name>
<dbReference type="HOGENOM" id="CLU_007946_15_8_2"/>
<dbReference type="GO" id="GO:0016020">
    <property type="term" value="C:membrane"/>
    <property type="evidence" value="ECO:0007669"/>
    <property type="project" value="UniProtKB-SubCell"/>
</dbReference>
<dbReference type="Proteomes" id="UP000299011">
    <property type="component" value="Chromosome"/>
</dbReference>
<dbReference type="GeneID" id="40155439"/>
<feature type="transmembrane region" description="Helical" evidence="5">
    <location>
        <begin position="84"/>
        <end position="109"/>
    </location>
</feature>
<dbReference type="GO" id="GO:0015179">
    <property type="term" value="F:L-amino acid transmembrane transporter activity"/>
    <property type="evidence" value="ECO:0007669"/>
    <property type="project" value="TreeGrafter"/>
</dbReference>
<dbReference type="Gene3D" id="1.20.1740.10">
    <property type="entry name" value="Amino acid/polyamine transporter I"/>
    <property type="match status" value="1"/>
</dbReference>
<evidence type="ECO:0000313" key="14">
    <source>
        <dbReference type="Proteomes" id="UP000299011"/>
    </source>
</evidence>
<dbReference type="EMBL" id="CP001868">
    <property type="protein sequence ID" value="AFK17812.1"/>
    <property type="molecule type" value="Genomic_DNA"/>
</dbReference>
<dbReference type="Pfam" id="PF00582">
    <property type="entry name" value="Usp"/>
    <property type="match status" value="2"/>
</dbReference>
<dbReference type="Proteomes" id="UP000027075">
    <property type="component" value="Chromosome"/>
</dbReference>
<dbReference type="Gene3D" id="3.40.50.620">
    <property type="entry name" value="HUPs"/>
    <property type="match status" value="2"/>
</dbReference>
<evidence type="ECO:0000313" key="7">
    <source>
        <dbReference type="EMBL" id="AFK17812.1"/>
    </source>
</evidence>
<evidence type="ECO:0000313" key="8">
    <source>
        <dbReference type="EMBL" id="AHZ22762.1"/>
    </source>
</evidence>
<dbReference type="KEGG" id="hme:HFX_0070"/>
<feature type="transmembrane region" description="Helical" evidence="5">
    <location>
        <begin position="330"/>
        <end position="348"/>
    </location>
</feature>
<dbReference type="PANTHER" id="PTHR11785">
    <property type="entry name" value="AMINO ACID TRANSPORTER"/>
    <property type="match status" value="1"/>
</dbReference>
<reference evidence="8 13" key="4">
    <citation type="submission" date="2014-04" db="EMBL/GenBank/DDBJ databases">
        <title>Transcriptional profiles of Haloferax mediterranei on the basis of nitrogen availability.</title>
        <authorList>
            <person name="Bautista V."/>
        </authorList>
    </citation>
    <scope>NUCLEOTIDE SEQUENCE [LARGE SCALE GENOMIC DNA]</scope>
    <source>
        <strain evidence="8">ATCC 33500</strain>
        <strain evidence="13">ATCC 33500 / DSM 1411 / JCM 8866 / NBRC 14739 / NCIMB 2177 / R-4</strain>
    </source>
</reference>
<feature type="transmembrane region" description="Helical" evidence="5">
    <location>
        <begin position="394"/>
        <end position="415"/>
    </location>
</feature>
<feature type="transmembrane region" description="Helical" evidence="5">
    <location>
        <begin position="229"/>
        <end position="255"/>
    </location>
</feature>
<reference evidence="10 14" key="6">
    <citation type="submission" date="2019-04" db="EMBL/GenBank/DDBJ databases">
        <title>Methylomes of two halophilic Archaea, Haloarcula marismortui and Haloferax mediterranei.</title>
        <authorList>
            <person name="DasSarma S."/>
            <person name="DasSarma P."/>
            <person name="DasSarma S."/>
            <person name="Fomenkov A."/>
            <person name="Vincze T."/>
            <person name="Anton B.P."/>
            <person name="Roberts R.J."/>
        </authorList>
    </citation>
    <scope>NUCLEOTIDE SEQUENCE [LARGE SCALE GENOMIC DNA]</scope>
    <source>
        <strain evidence="10">ATCC 33500</strain>
        <strain evidence="14">ATCC 33500 / DSM 1411 / JCM 8866 / NBRC 14739 / NCIMB 2177 / R-4</strain>
    </source>
</reference>
<proteinExistence type="predicted"/>